<reference evidence="2" key="1">
    <citation type="submission" date="2018-04" db="EMBL/GenBank/DDBJ databases">
        <title>Transcriptome assembly of Sipha flava.</title>
        <authorList>
            <person name="Scully E.D."/>
            <person name="Geib S.M."/>
            <person name="Palmer N.A."/>
            <person name="Koch K."/>
            <person name="Bradshaw J."/>
            <person name="Heng-Moss T."/>
            <person name="Sarath G."/>
        </authorList>
    </citation>
    <scope>NUCLEOTIDE SEQUENCE</scope>
</reference>
<proteinExistence type="predicted"/>
<protein>
    <submittedName>
        <fullName evidence="4">Uncharacterized protein LOC112690235</fullName>
    </submittedName>
</protein>
<dbReference type="Gene3D" id="2.40.128.20">
    <property type="match status" value="1"/>
</dbReference>
<dbReference type="EMBL" id="GGMS01014925">
    <property type="protein sequence ID" value="MBY84128.1"/>
    <property type="molecule type" value="Transcribed_RNA"/>
</dbReference>
<feature type="chain" id="PRO_5044579334" evidence="1">
    <location>
        <begin position="20"/>
        <end position="226"/>
    </location>
</feature>
<name>A0A2S2R2A1_9HEMI</name>
<sequence length="226" mass="26206">MYRLLILCLCCGFLNHASSSPTEDTTPLMYENCDNLQPKDNIKIQKITGEWYVIKVFQHQTDKRLYHGENYEVSTCPTIRITYVRYDSELRLYWEESIGNIEYRFKVNEKSNPGSWMSSGAQNGSLLQLTSYSQFAGTVYVMEAVNDYMVLTFCSPNTQFYSMILARKMVMDTKDLRSITNNITELKLPITQTKRTCRSSSSIMQNSMWLVATFCLSHIYLRAAIF</sequence>
<organism evidence="2">
    <name type="scientific">Sipha flava</name>
    <name type="common">yellow sugarcane aphid</name>
    <dbReference type="NCBI Taxonomy" id="143950"/>
    <lineage>
        <taxon>Eukaryota</taxon>
        <taxon>Metazoa</taxon>
        <taxon>Ecdysozoa</taxon>
        <taxon>Arthropoda</taxon>
        <taxon>Hexapoda</taxon>
        <taxon>Insecta</taxon>
        <taxon>Pterygota</taxon>
        <taxon>Neoptera</taxon>
        <taxon>Paraneoptera</taxon>
        <taxon>Hemiptera</taxon>
        <taxon>Sternorrhyncha</taxon>
        <taxon>Aphidomorpha</taxon>
        <taxon>Aphidoidea</taxon>
        <taxon>Aphididae</taxon>
        <taxon>Sipha</taxon>
    </lineage>
</organism>
<dbReference type="GeneID" id="112690235"/>
<dbReference type="OrthoDB" id="6615450at2759"/>
<keyword evidence="1" id="KW-0732">Signal</keyword>
<evidence type="ECO:0000313" key="4">
    <source>
        <dbReference type="RefSeq" id="XP_025419988.1"/>
    </source>
</evidence>
<dbReference type="InterPro" id="IPR012674">
    <property type="entry name" value="Calycin"/>
</dbReference>
<keyword evidence="3" id="KW-1185">Reference proteome</keyword>
<evidence type="ECO:0000313" key="2">
    <source>
        <dbReference type="EMBL" id="MBY84128.1"/>
    </source>
</evidence>
<dbReference type="AlphaFoldDB" id="A0A2S2R2A1"/>
<evidence type="ECO:0000313" key="3">
    <source>
        <dbReference type="Proteomes" id="UP000694846"/>
    </source>
</evidence>
<gene>
    <name evidence="4" type="primary">LOC112690235</name>
    <name evidence="2" type="ORF">g.70244</name>
</gene>
<accession>A0A2S2R2A1</accession>
<dbReference type="SUPFAM" id="SSF50814">
    <property type="entry name" value="Lipocalins"/>
    <property type="match status" value="1"/>
</dbReference>
<reference evidence="4" key="2">
    <citation type="submission" date="2025-04" db="UniProtKB">
        <authorList>
            <consortium name="RefSeq"/>
        </authorList>
    </citation>
    <scope>IDENTIFICATION</scope>
    <source>
        <tissue evidence="4">Whole body</tissue>
    </source>
</reference>
<evidence type="ECO:0000256" key="1">
    <source>
        <dbReference type="SAM" id="SignalP"/>
    </source>
</evidence>
<feature type="signal peptide" evidence="1">
    <location>
        <begin position="1"/>
        <end position="19"/>
    </location>
</feature>
<dbReference type="RefSeq" id="XP_025419988.1">
    <property type="nucleotide sequence ID" value="XM_025564203.1"/>
</dbReference>
<dbReference type="Proteomes" id="UP000694846">
    <property type="component" value="Unplaced"/>
</dbReference>